<dbReference type="AlphaFoldDB" id="A0A2P6TWB6"/>
<evidence type="ECO:0000313" key="3">
    <source>
        <dbReference type="Proteomes" id="UP000239899"/>
    </source>
</evidence>
<proteinExistence type="predicted"/>
<protein>
    <submittedName>
        <fullName evidence="2">Uncharacterized protein</fullName>
    </submittedName>
</protein>
<keyword evidence="3" id="KW-1185">Reference proteome</keyword>
<gene>
    <name evidence="2" type="ORF">C2E21_2994</name>
</gene>
<evidence type="ECO:0000256" key="1">
    <source>
        <dbReference type="SAM" id="MobiDB-lite"/>
    </source>
</evidence>
<feature type="region of interest" description="Disordered" evidence="1">
    <location>
        <begin position="513"/>
        <end position="555"/>
    </location>
</feature>
<accession>A0A2P6TWB6</accession>
<comment type="caution">
    <text evidence="2">The sequence shown here is derived from an EMBL/GenBank/DDBJ whole genome shotgun (WGS) entry which is preliminary data.</text>
</comment>
<feature type="compositionally biased region" description="Low complexity" evidence="1">
    <location>
        <begin position="80"/>
        <end position="115"/>
    </location>
</feature>
<feature type="region of interest" description="Disordered" evidence="1">
    <location>
        <begin position="80"/>
        <end position="116"/>
    </location>
</feature>
<evidence type="ECO:0000313" key="2">
    <source>
        <dbReference type="EMBL" id="PRW58348.1"/>
    </source>
</evidence>
<reference evidence="2 3" key="1">
    <citation type="journal article" date="2018" name="Plant J.">
        <title>Genome sequences of Chlorella sorokiniana UTEX 1602 and Micractinium conductrix SAG 241.80: implications to maltose excretion by a green alga.</title>
        <authorList>
            <person name="Arriola M.B."/>
            <person name="Velmurugan N."/>
            <person name="Zhang Y."/>
            <person name="Plunkett M.H."/>
            <person name="Hondzo H."/>
            <person name="Barney B.M."/>
        </authorList>
    </citation>
    <scope>NUCLEOTIDE SEQUENCE [LARGE SCALE GENOMIC DNA]</scope>
    <source>
        <strain evidence="3">UTEX 1602</strain>
    </source>
</reference>
<sequence length="603" mass="59933">MPVEGFAAQLIAALEEAQAAASQPKPAHLLAQAAYEKLQFDFPVVSEAELAALVDEFASGKRRGVTARFLSVLRENAGSAAAGSGDATASSSAAPTVAGTGSATSSNPSSSSSSSGQDLVPLYQRLYAVAVLQTLQSCLEAPEAAAAEQLAGLTPPAATGSFFGAEGSSALEVALAAAAEQQSEPGDLSELEHRLSQQEDDDSFAYEPLEAAPASAPVQQTAAQGPAGQLAAAQPGNGSAAAAAAQPGNGSAAAAAALLAQLSELAGHLSYHCMSEAAAWRELRLMQRLAACLAAVQRHPSLPDLGAVAQPLLRLAVDRCVAAPAELEAGMPALLDALGATAGSSSSSAPPGFAAASSSSFGGGSGGASGGSKLQDAFLRGGLLRSLVLLFIQLGAQPGAEPLRCALLLACAAARPLADWATAVPGFTAATAAPELGPGGAAQLHGALWSVLLGGGSSALAALLGDATPADKVPALFQALQLMADVQAVARRPLWDGEVAAALRRLGDTLRQQYSKPRDEAEAAGAASGSGKAAAGAAGSEKGLAGEQGEAERDVQADAAKLALGAEEQASLLAARRAQQLQPACLKLVKDLLQHGGGSGKHD</sequence>
<organism evidence="2 3">
    <name type="scientific">Chlorella sorokiniana</name>
    <name type="common">Freshwater green alga</name>
    <dbReference type="NCBI Taxonomy" id="3076"/>
    <lineage>
        <taxon>Eukaryota</taxon>
        <taxon>Viridiplantae</taxon>
        <taxon>Chlorophyta</taxon>
        <taxon>core chlorophytes</taxon>
        <taxon>Trebouxiophyceae</taxon>
        <taxon>Chlorellales</taxon>
        <taxon>Chlorellaceae</taxon>
        <taxon>Chlorella clade</taxon>
        <taxon>Chlorella</taxon>
    </lineage>
</organism>
<dbReference type="Proteomes" id="UP000239899">
    <property type="component" value="Unassembled WGS sequence"/>
</dbReference>
<feature type="compositionally biased region" description="Low complexity" evidence="1">
    <location>
        <begin position="216"/>
        <end position="234"/>
    </location>
</feature>
<feature type="region of interest" description="Disordered" evidence="1">
    <location>
        <begin position="215"/>
        <end position="234"/>
    </location>
</feature>
<feature type="compositionally biased region" description="Low complexity" evidence="1">
    <location>
        <begin position="523"/>
        <end position="547"/>
    </location>
</feature>
<dbReference type="OrthoDB" id="515109at2759"/>
<dbReference type="EMBL" id="LHPG02000005">
    <property type="protein sequence ID" value="PRW58348.1"/>
    <property type="molecule type" value="Genomic_DNA"/>
</dbReference>
<feature type="region of interest" description="Disordered" evidence="1">
    <location>
        <begin position="178"/>
        <end position="200"/>
    </location>
</feature>
<name>A0A2P6TWB6_CHLSO</name>